<dbReference type="EMBL" id="AP023368">
    <property type="protein sequence ID" value="BCJ97976.1"/>
    <property type="molecule type" value="Genomic_DNA"/>
</dbReference>
<dbReference type="Pfam" id="PF00111">
    <property type="entry name" value="Fer2"/>
    <property type="match status" value="1"/>
</dbReference>
<name>A0A7I8DNW2_9FIRM</name>
<dbReference type="Proteomes" id="UP000515703">
    <property type="component" value="Chromosome"/>
</dbReference>
<evidence type="ECO:0000259" key="1">
    <source>
        <dbReference type="PROSITE" id="PS51085"/>
    </source>
</evidence>
<dbReference type="InterPro" id="IPR042259">
    <property type="entry name" value="Raco-like_middle_sf"/>
</dbReference>
<dbReference type="InterPro" id="IPR001041">
    <property type="entry name" value="2Fe-2S_ferredoxin-type"/>
</dbReference>
<gene>
    <name evidence="2" type="ORF">bsdcttw_10170</name>
</gene>
<dbReference type="InterPro" id="IPR043129">
    <property type="entry name" value="ATPase_NBD"/>
</dbReference>
<dbReference type="Gene3D" id="3.10.20.30">
    <property type="match status" value="1"/>
</dbReference>
<reference evidence="2 3" key="2">
    <citation type="submission" date="2020-08" db="EMBL/GenBank/DDBJ databases">
        <authorList>
            <person name="Ueki A."/>
            <person name="Tonouchi A."/>
        </authorList>
    </citation>
    <scope>NUCLEOTIDE SEQUENCE [LARGE SCALE GENOMIC DNA]</scope>
    <source>
        <strain evidence="2 3">CTTW</strain>
    </source>
</reference>
<dbReference type="CDD" id="cd00207">
    <property type="entry name" value="fer2"/>
    <property type="match status" value="1"/>
</dbReference>
<keyword evidence="3" id="KW-1185">Reference proteome</keyword>
<dbReference type="InterPro" id="IPR012675">
    <property type="entry name" value="Beta-grasp_dom_sf"/>
</dbReference>
<dbReference type="SUPFAM" id="SSF53067">
    <property type="entry name" value="Actin-like ATPase domain"/>
    <property type="match status" value="1"/>
</dbReference>
<dbReference type="InterPro" id="IPR041414">
    <property type="entry name" value="Raco-like_middle"/>
</dbReference>
<protein>
    <recommendedName>
        <fullName evidence="1">2Fe-2S ferredoxin-type domain-containing protein</fullName>
    </recommendedName>
</protein>
<proteinExistence type="predicted"/>
<accession>A0A7I8DNW2</accession>
<organism evidence="2 3">
    <name type="scientific">Anaerocolumna chitinilytica</name>
    <dbReference type="NCBI Taxonomy" id="1727145"/>
    <lineage>
        <taxon>Bacteria</taxon>
        <taxon>Bacillati</taxon>
        <taxon>Bacillota</taxon>
        <taxon>Clostridia</taxon>
        <taxon>Lachnospirales</taxon>
        <taxon>Lachnospiraceae</taxon>
        <taxon>Anaerocolumna</taxon>
    </lineage>
</organism>
<dbReference type="PROSITE" id="PS51085">
    <property type="entry name" value="2FE2S_FER_2"/>
    <property type="match status" value="1"/>
</dbReference>
<dbReference type="InterPro" id="IPR027980">
    <property type="entry name" value="RACo_C"/>
</dbReference>
<dbReference type="KEGG" id="acht:bsdcttw_10170"/>
<dbReference type="InterPro" id="IPR052911">
    <property type="entry name" value="Corrinoid_activation_enz"/>
</dbReference>
<dbReference type="AlphaFoldDB" id="A0A7I8DNW2"/>
<dbReference type="Gene3D" id="3.30.420.480">
    <property type="entry name" value="Domain of unknown function (DUF4445)"/>
    <property type="match status" value="1"/>
</dbReference>
<sequence length="524" mass="57006">MVISMEIIFLPFNKKLVTEKSISLQKAAFDLGIDTGALCGGKKTCGKCKVLVSKGNNRIFSAEENLYLTEEEKDRGVRLACCFYPTSDTCVILDNGYSERNGEEEIVVKKDTFTKGVYGAAIDIGTTNIEGMLYDRKLGNPLVTKGLSNPQKLYGADVVSRITYALEGNEHSEKLQETVRKAIQLLLEELSRQAGILMSQIDRVVLAGNTTMTNLFLGQSVMGLSRAPFQSESYSGEFLEPQTAGFHINPEGLVYVMPGISGHVGGDALACILSKDLQKETRKILLLDIGTNAELILCDGEKLIACSVAAGPAFEGGNISCGMRAEAGAIISAVYKEESLEVEFIREGDKITSPKGICGSGLIECIYELYKNGKIDETGRLLGRAGEENLYRLWRKAGKEVSITQKDIREFQLAQGAIAAGTAMLLAKAGLEPTELDKVYLAGNFGGKLSIKKAIALGLLPPVPEDNIEYIGNGSLRGSARILMEEIMPREAEQISQRIEHIELALEPDFSELFIKAMTFPELT</sequence>
<dbReference type="Pfam" id="PF17651">
    <property type="entry name" value="Raco_middle"/>
    <property type="match status" value="1"/>
</dbReference>
<reference evidence="2 3" key="1">
    <citation type="submission" date="2020-08" db="EMBL/GenBank/DDBJ databases">
        <title>Draft genome sequencing of an Anaerocolumna strain isolated from anoxic soil subjected to BSD treatment.</title>
        <authorList>
            <person name="Uek A."/>
            <person name="Tonouchi A."/>
        </authorList>
    </citation>
    <scope>NUCLEOTIDE SEQUENCE [LARGE SCALE GENOMIC DNA]</scope>
    <source>
        <strain evidence="2 3">CTTW</strain>
    </source>
</reference>
<dbReference type="GO" id="GO:0051536">
    <property type="term" value="F:iron-sulfur cluster binding"/>
    <property type="evidence" value="ECO:0007669"/>
    <property type="project" value="InterPro"/>
</dbReference>
<evidence type="ECO:0000313" key="2">
    <source>
        <dbReference type="EMBL" id="BCJ97976.1"/>
    </source>
</evidence>
<evidence type="ECO:0000313" key="3">
    <source>
        <dbReference type="Proteomes" id="UP000515703"/>
    </source>
</evidence>
<dbReference type="PANTHER" id="PTHR42895:SF2">
    <property type="entry name" value="IRON-SULFUR CLUSTER PROTEIN"/>
    <property type="match status" value="1"/>
</dbReference>
<feature type="domain" description="2Fe-2S ferredoxin-type" evidence="1">
    <location>
        <begin position="5"/>
        <end position="97"/>
    </location>
</feature>
<dbReference type="Pfam" id="PF14574">
    <property type="entry name" value="RACo_C_ter"/>
    <property type="match status" value="1"/>
</dbReference>
<dbReference type="SUPFAM" id="SSF54292">
    <property type="entry name" value="2Fe-2S ferredoxin-like"/>
    <property type="match status" value="1"/>
</dbReference>
<dbReference type="InterPro" id="IPR036010">
    <property type="entry name" value="2Fe-2S_ferredoxin-like_sf"/>
</dbReference>
<dbReference type="PANTHER" id="PTHR42895">
    <property type="entry name" value="IRON-SULFUR CLUSTER-BINDING PROTEIN-RELATED"/>
    <property type="match status" value="1"/>
</dbReference>